<dbReference type="EMBL" id="CP012172">
    <property type="protein sequence ID" value="AKV74022.1"/>
    <property type="molecule type" value="Genomic_DNA"/>
</dbReference>
<dbReference type="Proteomes" id="UP000062475">
    <property type="component" value="Chromosome"/>
</dbReference>
<dbReference type="Proteomes" id="UP000056255">
    <property type="component" value="Chromosome"/>
</dbReference>
<evidence type="ECO:0000313" key="4">
    <source>
        <dbReference type="EMBL" id="AKV78514.1"/>
    </source>
</evidence>
<organism evidence="1 7">
    <name type="scientific">Metallosphaera sedula</name>
    <dbReference type="NCBI Taxonomy" id="43687"/>
    <lineage>
        <taxon>Archaea</taxon>
        <taxon>Thermoproteota</taxon>
        <taxon>Thermoprotei</taxon>
        <taxon>Sulfolobales</taxon>
        <taxon>Sulfolobaceae</taxon>
        <taxon>Metallosphaera</taxon>
    </lineage>
</organism>
<evidence type="ECO:0000313" key="3">
    <source>
        <dbReference type="EMBL" id="AKV76261.1"/>
    </source>
</evidence>
<evidence type="ECO:0000313" key="7">
    <source>
        <dbReference type="Proteomes" id="UP000029084"/>
    </source>
</evidence>
<dbReference type="EMBL" id="CP012175">
    <property type="protein sequence ID" value="AKV80759.1"/>
    <property type="molecule type" value="Genomic_DNA"/>
</dbReference>
<dbReference type="PATRIC" id="fig|43687.5.peg.988"/>
<gene>
    <name evidence="1" type="ORF">HA72_0957</name>
    <name evidence="2" type="ORF">MsedA_0972</name>
    <name evidence="3" type="ORF">MsedB_0973</name>
    <name evidence="4" type="ORF">MsedC_0972</name>
    <name evidence="5" type="ORF">MsedD_0973</name>
    <name evidence="6" type="ORF">MsedE_0973</name>
</gene>
<evidence type="ECO:0000313" key="8">
    <source>
        <dbReference type="Proteomes" id="UP000056255"/>
    </source>
</evidence>
<evidence type="ECO:0000313" key="1">
    <source>
        <dbReference type="EMBL" id="AIM27114.1"/>
    </source>
</evidence>
<dbReference type="OMA" id="VNGSAYW"/>
<reference evidence="6 8" key="3">
    <citation type="submission" date="2015-07" db="EMBL/GenBank/DDBJ databases">
        <title>Physiological, transcriptional responses and genome re-sequencing of acid resistant extremely thermoacidophilic Metallosphaera sedula SARC-M1.</title>
        <authorList>
            <person name="Ai C."/>
            <person name="McCarthy S."/>
            <person name="Eckrich V."/>
            <person name="Rudrappa D."/>
            <person name="Qiu G."/>
            <person name="Blum P."/>
        </authorList>
    </citation>
    <scope>NUCLEOTIDE SEQUENCE [LARGE SCALE GENOMIC DNA]</scope>
    <source>
        <strain evidence="6 8">SARC-M1</strain>
    </source>
</reference>
<reference evidence="9 10" key="2">
    <citation type="journal article" date="2015" name="Genome Announc.">
        <title>Complete Genome Sequences of Evolved Arsenate-Resistant Metallosphaera sedula Strains.</title>
        <authorList>
            <person name="Ai C."/>
            <person name="McCarthy S."/>
            <person name="Schackwitz W."/>
            <person name="Martin J."/>
            <person name="Lipzen A."/>
            <person name="Blum P."/>
        </authorList>
    </citation>
    <scope>NUCLEOTIDE SEQUENCE [LARGE SCALE GENOMIC DNA]</scope>
    <source>
        <strain evidence="4 10">ARS120-1</strain>
        <strain evidence="5 9">ARS120-2</strain>
        <strain evidence="2 12">ARS50-1</strain>
        <strain evidence="3 11">ARS50-2</strain>
    </source>
</reference>
<evidence type="ECO:0000313" key="5">
    <source>
        <dbReference type="EMBL" id="AKV80759.1"/>
    </source>
</evidence>
<dbReference type="EMBL" id="CP012173">
    <property type="protein sequence ID" value="AKV76261.1"/>
    <property type="molecule type" value="Genomic_DNA"/>
</dbReference>
<dbReference type="EMBL" id="CP012176">
    <property type="protein sequence ID" value="AKV83001.1"/>
    <property type="molecule type" value="Genomic_DNA"/>
</dbReference>
<dbReference type="OrthoDB" id="37059at2157"/>
<evidence type="ECO:0000313" key="11">
    <source>
        <dbReference type="Proteomes" id="UP000062475"/>
    </source>
</evidence>
<dbReference type="Proteomes" id="UP000068832">
    <property type="component" value="Chromosome"/>
</dbReference>
<name>A0A088E3X8_9CREN</name>
<dbReference type="Proteomes" id="UP000062398">
    <property type="component" value="Chromosome"/>
</dbReference>
<dbReference type="Proteomes" id="UP000029084">
    <property type="component" value="Chromosome"/>
</dbReference>
<sequence>MSVQIIEKKWLPLEELKREKVIGKSLEVPIGGVTFTFEVPENPMVYVSETEGVLYVNGSAYWESELYILEDLKTEFLEQVEELAHVLGDSISKVSDELVSLDRDKEVERRNFHIRVNNMDVGFYYDLFRPNGLRNGLIRIIPYLKNKGLEH</sequence>
<evidence type="ECO:0000313" key="2">
    <source>
        <dbReference type="EMBL" id="AKV74022.1"/>
    </source>
</evidence>
<dbReference type="EMBL" id="CP012174">
    <property type="protein sequence ID" value="AKV78514.1"/>
    <property type="molecule type" value="Genomic_DNA"/>
</dbReference>
<protein>
    <submittedName>
        <fullName evidence="1">Uncharacterized protein</fullName>
    </submittedName>
</protein>
<evidence type="ECO:0000313" key="10">
    <source>
        <dbReference type="Proteomes" id="UP000062398"/>
    </source>
</evidence>
<evidence type="ECO:0000313" key="12">
    <source>
        <dbReference type="Proteomes" id="UP000068832"/>
    </source>
</evidence>
<dbReference type="GeneID" id="91755422"/>
<reference evidence="1 7" key="1">
    <citation type="journal article" date="2014" name="J. Bacteriol.">
        <title>Role of an Archaeal PitA Transporter in the Copper and Arsenic Resistance of Metallosphaera sedula, an Extreme Thermoacidophile.</title>
        <authorList>
            <person name="McCarthy S."/>
            <person name="Ai C."/>
            <person name="Wheaton G."/>
            <person name="Tevatia R."/>
            <person name="Eckrich V."/>
            <person name="Kelly R."/>
            <person name="Blum P."/>
        </authorList>
    </citation>
    <scope>NUCLEOTIDE SEQUENCE [LARGE SCALE GENOMIC DNA]</scope>
    <source>
        <strain evidence="1 7">CuR1</strain>
    </source>
</reference>
<accession>A0A088E3X8</accession>
<proteinExistence type="predicted"/>
<dbReference type="AlphaFoldDB" id="A0A088E3X8"/>
<dbReference type="EMBL" id="CP008822">
    <property type="protein sequence ID" value="AIM27114.1"/>
    <property type="molecule type" value="Genomic_DNA"/>
</dbReference>
<dbReference type="Proteomes" id="UP000061362">
    <property type="component" value="Chromosome"/>
</dbReference>
<evidence type="ECO:0000313" key="6">
    <source>
        <dbReference type="EMBL" id="AKV83001.1"/>
    </source>
</evidence>
<dbReference type="RefSeq" id="WP_012020915.1">
    <property type="nucleotide sequence ID" value="NZ_CP008822.1"/>
</dbReference>
<evidence type="ECO:0000313" key="9">
    <source>
        <dbReference type="Proteomes" id="UP000061362"/>
    </source>
</evidence>